<dbReference type="GO" id="GO:0006526">
    <property type="term" value="P:L-arginine biosynthetic process"/>
    <property type="evidence" value="ECO:0007669"/>
    <property type="project" value="UniProtKB-UniPathway"/>
</dbReference>
<dbReference type="GO" id="GO:0003677">
    <property type="term" value="F:DNA binding"/>
    <property type="evidence" value="ECO:0007669"/>
    <property type="project" value="UniProtKB-KW"/>
</dbReference>
<protein>
    <recommendedName>
        <fullName evidence="7">Arginine repressor</fullName>
    </recommendedName>
</protein>
<dbReference type="AlphaFoldDB" id="A0A1Z5J1X4"/>
<dbReference type="Gene3D" id="1.10.10.10">
    <property type="entry name" value="Winged helix-like DNA-binding domain superfamily/Winged helix DNA-binding domain"/>
    <property type="match status" value="1"/>
</dbReference>
<dbReference type="InterPro" id="IPR020900">
    <property type="entry name" value="Arg_repress_DNA-bd"/>
</dbReference>
<dbReference type="SUPFAM" id="SSF55252">
    <property type="entry name" value="C-terminal domain of arginine repressor"/>
    <property type="match status" value="1"/>
</dbReference>
<dbReference type="HAMAP" id="MF_00173">
    <property type="entry name" value="Arg_repressor"/>
    <property type="match status" value="1"/>
</dbReference>
<evidence type="ECO:0000256" key="6">
    <source>
        <dbReference type="ARBA" id="ARBA00023163"/>
    </source>
</evidence>
<dbReference type="InterPro" id="IPR020899">
    <property type="entry name" value="Arg_repress_C"/>
</dbReference>
<proteinExistence type="inferred from homology"/>
<comment type="function">
    <text evidence="7">Regulates arginine biosynthesis genes.</text>
</comment>
<dbReference type="InterPro" id="IPR036388">
    <property type="entry name" value="WH-like_DNA-bd_sf"/>
</dbReference>
<evidence type="ECO:0000313" key="11">
    <source>
        <dbReference type="Proteomes" id="UP000223370"/>
    </source>
</evidence>
<keyword evidence="7" id="KW-0678">Repressor</keyword>
<evidence type="ECO:0000256" key="3">
    <source>
        <dbReference type="ARBA" id="ARBA00022490"/>
    </source>
</evidence>
<dbReference type="PANTHER" id="PTHR34471">
    <property type="entry name" value="ARGININE REPRESSOR"/>
    <property type="match status" value="1"/>
</dbReference>
<dbReference type="PRINTS" id="PR01467">
    <property type="entry name" value="ARGREPRESSOR"/>
</dbReference>
<accession>A0A1Z5J1X4</accession>
<keyword evidence="6 7" id="KW-0804">Transcription</keyword>
<dbReference type="SUPFAM" id="SSF46785">
    <property type="entry name" value="Winged helix' DNA-binding domain"/>
    <property type="match status" value="1"/>
</dbReference>
<keyword evidence="3 7" id="KW-0963">Cytoplasm</keyword>
<comment type="similarity">
    <text evidence="2 7">Belongs to the ArgR family.</text>
</comment>
<dbReference type="PANTHER" id="PTHR34471:SF1">
    <property type="entry name" value="ARGININE REPRESSOR"/>
    <property type="match status" value="1"/>
</dbReference>
<evidence type="ECO:0000313" key="10">
    <source>
        <dbReference type="EMBL" id="GAX07802.1"/>
    </source>
</evidence>
<organism evidence="10 11">
    <name type="scientific">Secundilactobacillus silagincola</name>
    <dbReference type="NCBI Taxonomy" id="1714681"/>
    <lineage>
        <taxon>Bacteria</taxon>
        <taxon>Bacillati</taxon>
        <taxon>Bacillota</taxon>
        <taxon>Bacilli</taxon>
        <taxon>Lactobacillales</taxon>
        <taxon>Lactobacillaceae</taxon>
        <taxon>Secundilactobacillus</taxon>
    </lineage>
</organism>
<comment type="subcellular location">
    <subcellularLocation>
        <location evidence="1 7">Cytoplasm</location>
    </subcellularLocation>
</comment>
<evidence type="ECO:0000259" key="9">
    <source>
        <dbReference type="Pfam" id="PF02863"/>
    </source>
</evidence>
<name>A0A1Z5J1X4_9LACO</name>
<dbReference type="GO" id="GO:1900079">
    <property type="term" value="P:regulation of arginine biosynthetic process"/>
    <property type="evidence" value="ECO:0007669"/>
    <property type="project" value="UniProtKB-UniRule"/>
</dbReference>
<keyword evidence="5 7" id="KW-0238">DNA-binding</keyword>
<keyword evidence="11" id="KW-1185">Reference proteome</keyword>
<gene>
    <name evidence="10" type="primary">ahrC</name>
    <name evidence="7" type="synonym">argR</name>
    <name evidence="10" type="ORF">IWT5_00953</name>
</gene>
<evidence type="ECO:0000256" key="1">
    <source>
        <dbReference type="ARBA" id="ARBA00004496"/>
    </source>
</evidence>
<dbReference type="GO" id="GO:0003700">
    <property type="term" value="F:DNA-binding transcription factor activity"/>
    <property type="evidence" value="ECO:0007669"/>
    <property type="project" value="UniProtKB-UniRule"/>
</dbReference>
<dbReference type="InterPro" id="IPR036251">
    <property type="entry name" value="Arg_repress_C_sf"/>
</dbReference>
<dbReference type="GO" id="GO:0034618">
    <property type="term" value="F:arginine binding"/>
    <property type="evidence" value="ECO:0007669"/>
    <property type="project" value="InterPro"/>
</dbReference>
<dbReference type="Pfam" id="PF01316">
    <property type="entry name" value="Arg_repressor"/>
    <property type="match status" value="1"/>
</dbReference>
<comment type="caution">
    <text evidence="10">The sequence shown here is derived from an EMBL/GenBank/DDBJ whole genome shotgun (WGS) entry which is preliminary data.</text>
</comment>
<reference evidence="10 11" key="1">
    <citation type="submission" date="2015-11" db="EMBL/GenBank/DDBJ databases">
        <title>Draft genome sequences of new species of the genus Lactobacillus isolated from orchardgrass silage.</title>
        <authorList>
            <person name="Tohno M."/>
            <person name="Tanizawa Y."/>
            <person name="Arita M."/>
        </authorList>
    </citation>
    <scope>NUCLEOTIDE SEQUENCE [LARGE SCALE GENOMIC DNA]</scope>
    <source>
        <strain evidence="10 11">IWT5</strain>
    </source>
</reference>
<dbReference type="GO" id="GO:0051259">
    <property type="term" value="P:protein complex oligomerization"/>
    <property type="evidence" value="ECO:0007669"/>
    <property type="project" value="InterPro"/>
</dbReference>
<dbReference type="Pfam" id="PF02863">
    <property type="entry name" value="Arg_repressor_C"/>
    <property type="match status" value="1"/>
</dbReference>
<dbReference type="UniPathway" id="UPA00068"/>
<keyword evidence="7" id="KW-0055">Arginine biosynthesis</keyword>
<dbReference type="Proteomes" id="UP000223370">
    <property type="component" value="Unassembled WGS sequence"/>
</dbReference>
<sequence length="164" mass="18723">MMYLNDFSDWRWCDVKKQDRQRLIRQLLSSQDIERQEDFVRLLEEQNIHVTQATISRDIKEMQLVKVPAASGGYRYNMPIQKTLDTKKKLKRTLQDAYVSVAVQGKDVIIKVLPGNGPATSALIDQMDFDFVFGTIGDDKTVLAICTDDDGALQLQSVINELLE</sequence>
<evidence type="ECO:0000256" key="5">
    <source>
        <dbReference type="ARBA" id="ARBA00023125"/>
    </source>
</evidence>
<evidence type="ECO:0000256" key="2">
    <source>
        <dbReference type="ARBA" id="ARBA00008316"/>
    </source>
</evidence>
<dbReference type="Gene3D" id="3.30.1360.40">
    <property type="match status" value="1"/>
</dbReference>
<evidence type="ECO:0000259" key="8">
    <source>
        <dbReference type="Pfam" id="PF01316"/>
    </source>
</evidence>
<evidence type="ECO:0000256" key="7">
    <source>
        <dbReference type="HAMAP-Rule" id="MF_00173"/>
    </source>
</evidence>
<comment type="pathway">
    <text evidence="7">Amino-acid biosynthesis; L-arginine biosynthesis [regulation].</text>
</comment>
<keyword evidence="7" id="KW-0028">Amino-acid biosynthesis</keyword>
<dbReference type="InterPro" id="IPR036390">
    <property type="entry name" value="WH_DNA-bd_sf"/>
</dbReference>
<dbReference type="EMBL" id="BCMJ01000003">
    <property type="protein sequence ID" value="GAX07802.1"/>
    <property type="molecule type" value="Genomic_DNA"/>
</dbReference>
<feature type="domain" description="Arginine repressor DNA-binding" evidence="8">
    <location>
        <begin position="15"/>
        <end position="79"/>
    </location>
</feature>
<dbReference type="GO" id="GO:0005737">
    <property type="term" value="C:cytoplasm"/>
    <property type="evidence" value="ECO:0007669"/>
    <property type="project" value="UniProtKB-SubCell"/>
</dbReference>
<dbReference type="InterPro" id="IPR001669">
    <property type="entry name" value="Arg_repress"/>
</dbReference>
<keyword evidence="4 7" id="KW-0805">Transcription regulation</keyword>
<feature type="domain" description="Arginine repressor C-terminal" evidence="9">
    <location>
        <begin position="94"/>
        <end position="159"/>
    </location>
</feature>
<evidence type="ECO:0000256" key="4">
    <source>
        <dbReference type="ARBA" id="ARBA00023015"/>
    </source>
</evidence>